<dbReference type="PANTHER" id="PTHR42862">
    <property type="entry name" value="DELTA-1-PYRROLINE-5-CARBOXYLATE DEHYDROGENASE 1, ISOFORM A-RELATED"/>
    <property type="match status" value="1"/>
</dbReference>
<keyword evidence="6" id="KW-1185">Reference proteome</keyword>
<dbReference type="InterPro" id="IPR016162">
    <property type="entry name" value="Ald_DH_N"/>
</dbReference>
<accession>A0ABW4PLQ6</accession>
<comment type="caution">
    <text evidence="5">The sequence shown here is derived from an EMBL/GenBank/DDBJ whole genome shotgun (WGS) entry which is preliminary data.</text>
</comment>
<dbReference type="Pfam" id="PF00171">
    <property type="entry name" value="Aldedh"/>
    <property type="match status" value="1"/>
</dbReference>
<protein>
    <submittedName>
        <fullName evidence="5">Phenylacetic acid degradation protein PaaN</fullName>
    </submittedName>
</protein>
<dbReference type="InterPro" id="IPR016163">
    <property type="entry name" value="Ald_DH_C"/>
</dbReference>
<evidence type="ECO:0000256" key="1">
    <source>
        <dbReference type="ARBA" id="ARBA00023002"/>
    </source>
</evidence>
<dbReference type="InterPro" id="IPR011975">
    <property type="entry name" value="PaaN_2"/>
</dbReference>
<keyword evidence="2" id="KW-0520">NAD</keyword>
<evidence type="ECO:0000256" key="2">
    <source>
        <dbReference type="ARBA" id="ARBA00023027"/>
    </source>
</evidence>
<dbReference type="PANTHER" id="PTHR42862:SF1">
    <property type="entry name" value="DELTA-1-PYRROLINE-5-CARBOXYLATE DEHYDROGENASE 2, ISOFORM A-RELATED"/>
    <property type="match status" value="1"/>
</dbReference>
<dbReference type="InterPro" id="IPR016161">
    <property type="entry name" value="Ald_DH/histidinol_DH"/>
</dbReference>
<dbReference type="Gene3D" id="3.40.605.10">
    <property type="entry name" value="Aldehyde Dehydrogenase, Chain A, domain 1"/>
    <property type="match status" value="1"/>
</dbReference>
<feature type="domain" description="Aldehyde dehydrogenase" evidence="4">
    <location>
        <begin position="99"/>
        <end position="494"/>
    </location>
</feature>
<dbReference type="InterPro" id="IPR015590">
    <property type="entry name" value="Aldehyde_DH_dom"/>
</dbReference>
<gene>
    <name evidence="5" type="primary">paaN</name>
    <name evidence="5" type="ORF">ACFSJS_11950</name>
</gene>
<proteinExistence type="predicted"/>
<evidence type="ECO:0000259" key="4">
    <source>
        <dbReference type="Pfam" id="PF00171"/>
    </source>
</evidence>
<name>A0ABW4PLQ6_9ACTN</name>
<dbReference type="NCBIfam" id="TIGR02288">
    <property type="entry name" value="PaaN_2"/>
    <property type="match status" value="1"/>
</dbReference>
<dbReference type="Proteomes" id="UP001597365">
    <property type="component" value="Unassembled WGS sequence"/>
</dbReference>
<dbReference type="SUPFAM" id="SSF53720">
    <property type="entry name" value="ALDH-like"/>
    <property type="match status" value="1"/>
</dbReference>
<feature type="region of interest" description="Disordered" evidence="3">
    <location>
        <begin position="55"/>
        <end position="74"/>
    </location>
</feature>
<sequence>MLADLTERHSPLLGRALEAVRSREHWSPYPEAPDAYREQDPAAGERAFRRLLDTPFELDQPGRDGTVGPSPAAGGETSPYGFALGISYPHCDPAVLLPAMRAATADWRTATPEERAVVCAEILARINARSNEWAQAAMHTSGHGPVMAFHAGAVHAQDRGLEAVAVALAEQMRIPAAVAWRKPLDDGRTFALDKTFTAVPRGIGLVIGNSVFPTWNGYPGLFASLATGNAVLVKPHPQAVLPLALTVRVAREVLRDAGFPPDLVCLAAEHPGERLARRLAVDPEVRIVDYAGTTAFGAWLTANASQARLFTATSAVNSLLVESTAGYRDMLANLAFTLSLYSGQLCTSPQNLLIPRAGIATDEGHKDYGEVVADLGDALDALLADDARAADILGALLGPQVRDRVERADSGRLGPVAHRSRAVRHPRFPDAVIRTPVVVSLDASRARDRATLLSEWLGPVSFAVAVDSADDGIALLDRAVREKGALSVGAYTTSPEVERALEHACAGSGVMLSLNLTGDWYITQSAVYSDLHGTGLNPSGNSAYCDAAFVADRFRTVTVRRAPDTV</sequence>
<organism evidence="5 6">
    <name type="scientific">Streptomyces desertarenae</name>
    <dbReference type="NCBI Taxonomy" id="2666184"/>
    <lineage>
        <taxon>Bacteria</taxon>
        <taxon>Bacillati</taxon>
        <taxon>Actinomycetota</taxon>
        <taxon>Actinomycetes</taxon>
        <taxon>Kitasatosporales</taxon>
        <taxon>Streptomycetaceae</taxon>
        <taxon>Streptomyces</taxon>
    </lineage>
</organism>
<dbReference type="EMBL" id="JBHUFU010000006">
    <property type="protein sequence ID" value="MFD1830376.1"/>
    <property type="molecule type" value="Genomic_DNA"/>
</dbReference>
<evidence type="ECO:0000313" key="5">
    <source>
        <dbReference type="EMBL" id="MFD1830376.1"/>
    </source>
</evidence>
<keyword evidence="1" id="KW-0560">Oxidoreductase</keyword>
<dbReference type="RefSeq" id="WP_380899330.1">
    <property type="nucleotide sequence ID" value="NZ_JBHUFU010000006.1"/>
</dbReference>
<reference evidence="6" key="1">
    <citation type="journal article" date="2019" name="Int. J. Syst. Evol. Microbiol.">
        <title>The Global Catalogue of Microorganisms (GCM) 10K type strain sequencing project: providing services to taxonomists for standard genome sequencing and annotation.</title>
        <authorList>
            <consortium name="The Broad Institute Genomics Platform"/>
            <consortium name="The Broad Institute Genome Sequencing Center for Infectious Disease"/>
            <person name="Wu L."/>
            <person name="Ma J."/>
        </authorList>
    </citation>
    <scope>NUCLEOTIDE SEQUENCE [LARGE SCALE GENOMIC DNA]</scope>
    <source>
        <strain evidence="6">CGMCC 4.7455</strain>
    </source>
</reference>
<dbReference type="InterPro" id="IPR050485">
    <property type="entry name" value="Proline_metab_enzyme"/>
</dbReference>
<evidence type="ECO:0000313" key="6">
    <source>
        <dbReference type="Proteomes" id="UP001597365"/>
    </source>
</evidence>
<evidence type="ECO:0000256" key="3">
    <source>
        <dbReference type="SAM" id="MobiDB-lite"/>
    </source>
</evidence>
<dbReference type="Gene3D" id="3.40.309.10">
    <property type="entry name" value="Aldehyde Dehydrogenase, Chain A, domain 2"/>
    <property type="match status" value="1"/>
</dbReference>